<sequence length="145" mass="15601">MAVTASFYGKFWLSLANKEIDFNSDAIKVLLTTNSYTPDKDTHQYKSSVTNEVTGTGYTATGTTIGSPTITYDATNDRLVFDGADVAWSSATITGARRAVVYDSTPGSDATRPLIMWVDFGQDLSPVNGTISLTWDSIGMGYVTT</sequence>
<organism evidence="1 2">
    <name type="scientific">Mycolicibacterium porcinum</name>
    <dbReference type="NCBI Taxonomy" id="39693"/>
    <lineage>
        <taxon>Bacteria</taxon>
        <taxon>Bacillati</taxon>
        <taxon>Actinomycetota</taxon>
        <taxon>Actinomycetes</taxon>
        <taxon>Mycobacteriales</taxon>
        <taxon>Mycobacteriaceae</taxon>
        <taxon>Mycolicibacterium</taxon>
    </lineage>
</organism>
<dbReference type="RefSeq" id="WP_368573808.1">
    <property type="nucleotide sequence ID" value="NZ_JBDLOU010000058.1"/>
</dbReference>
<evidence type="ECO:0000313" key="2">
    <source>
        <dbReference type="Proteomes" id="UP001558474"/>
    </source>
</evidence>
<accession>A0ABV3VI80</accession>
<name>A0ABV3VI80_9MYCO</name>
<reference evidence="1 2" key="1">
    <citation type="submission" date="2024-04" db="EMBL/GenBank/DDBJ databases">
        <title>Genomic Markers of Mycobacteria.</title>
        <authorList>
            <person name="Soliman M.S."/>
            <person name="Elkholy A."/>
            <person name="Soliman N.S."/>
            <person name="Abbas A."/>
            <person name="Khayrat S."/>
            <person name="Shawky S."/>
        </authorList>
    </citation>
    <scope>NUCLEOTIDE SEQUENCE [LARGE SCALE GENOMIC DNA]</scope>
    <source>
        <strain evidence="1 2">Egy-CU-AM5</strain>
    </source>
</reference>
<evidence type="ECO:0000313" key="1">
    <source>
        <dbReference type="EMBL" id="MEX3741109.1"/>
    </source>
</evidence>
<comment type="caution">
    <text evidence="1">The sequence shown here is derived from an EMBL/GenBank/DDBJ whole genome shotgun (WGS) entry which is preliminary data.</text>
</comment>
<dbReference type="EMBL" id="JBDLOU010000058">
    <property type="protein sequence ID" value="MEX3741109.1"/>
    <property type="molecule type" value="Genomic_DNA"/>
</dbReference>
<dbReference type="Proteomes" id="UP001558474">
    <property type="component" value="Unassembled WGS sequence"/>
</dbReference>
<keyword evidence="2" id="KW-1185">Reference proteome</keyword>
<gene>
    <name evidence="1" type="ORF">ABFW12_23045</name>
</gene>
<protein>
    <submittedName>
        <fullName evidence="1">Uncharacterized protein</fullName>
    </submittedName>
</protein>
<proteinExistence type="predicted"/>